<dbReference type="PRINTS" id="PR00237">
    <property type="entry name" value="GPCRRHODOPSN"/>
</dbReference>
<dbReference type="GO" id="GO:0007204">
    <property type="term" value="P:positive regulation of cytosolic calcium ion concentration"/>
    <property type="evidence" value="ECO:0007669"/>
    <property type="project" value="TreeGrafter"/>
</dbReference>
<keyword evidence="8" id="KW-1015">Disulfide bond</keyword>
<evidence type="ECO:0000256" key="6">
    <source>
        <dbReference type="ARBA" id="ARBA00023040"/>
    </source>
</evidence>
<dbReference type="GO" id="GO:0019722">
    <property type="term" value="P:calcium-mediated signaling"/>
    <property type="evidence" value="ECO:0007669"/>
    <property type="project" value="TreeGrafter"/>
</dbReference>
<dbReference type="GO" id="GO:0030593">
    <property type="term" value="P:neutrophil chemotaxis"/>
    <property type="evidence" value="ECO:0007669"/>
    <property type="project" value="TreeGrafter"/>
</dbReference>
<dbReference type="PANTHER" id="PTHR10489">
    <property type="entry name" value="CELL ADHESION MOLECULE"/>
    <property type="match status" value="1"/>
</dbReference>
<keyword evidence="6" id="KW-0297">G-protein coupled receptor</keyword>
<feature type="transmembrane region" description="Helical" evidence="13">
    <location>
        <begin position="20"/>
        <end position="40"/>
    </location>
</feature>
<dbReference type="InterPro" id="IPR017452">
    <property type="entry name" value="GPCR_Rhodpsn_7TM"/>
</dbReference>
<evidence type="ECO:0000256" key="12">
    <source>
        <dbReference type="ARBA" id="ARBA00023224"/>
    </source>
</evidence>
<keyword evidence="12" id="KW-0807">Transducer</keyword>
<reference evidence="15" key="1">
    <citation type="submission" date="2021-09" db="EMBL/GenBank/DDBJ databases">
        <title>The genome of Mauremys mutica provides insights into the evolution of semi-aquatic lifestyle.</title>
        <authorList>
            <person name="Gong S."/>
            <person name="Gao Y."/>
        </authorList>
    </citation>
    <scope>NUCLEOTIDE SEQUENCE</scope>
    <source>
        <strain evidence="15">MM-2020</strain>
        <tissue evidence="15">Muscle</tissue>
    </source>
</reference>
<dbReference type="GO" id="GO:0019957">
    <property type="term" value="F:C-C chemokine binding"/>
    <property type="evidence" value="ECO:0007669"/>
    <property type="project" value="TreeGrafter"/>
</dbReference>
<dbReference type="GO" id="GO:0016493">
    <property type="term" value="F:C-C chemokine receptor activity"/>
    <property type="evidence" value="ECO:0007669"/>
    <property type="project" value="TreeGrafter"/>
</dbReference>
<proteinExistence type="predicted"/>
<evidence type="ECO:0000256" key="7">
    <source>
        <dbReference type="ARBA" id="ARBA00023136"/>
    </source>
</evidence>
<evidence type="ECO:0000313" key="15">
    <source>
        <dbReference type="EMBL" id="KAH1177890.1"/>
    </source>
</evidence>
<dbReference type="InterPro" id="IPR000276">
    <property type="entry name" value="GPCR_Rhodpsn"/>
</dbReference>
<sequence>MIFTMWRSPQAKYHSADTYIGNLALADLAFVVILPLWAAYMALRFHWPFGLALCKLSSYLVLFNMFTSAFCLGSLSFEHYLAIMRSLLRSRPMHPCTALADPKGSKADRGQLHVGLIPTPTLIPVMLCYPYDVLAT</sequence>
<evidence type="ECO:0000256" key="11">
    <source>
        <dbReference type="ARBA" id="ARBA00023218"/>
    </source>
</evidence>
<evidence type="ECO:0000313" key="16">
    <source>
        <dbReference type="Proteomes" id="UP000827986"/>
    </source>
</evidence>
<name>A0A9D3XF37_9SAUR</name>
<dbReference type="Pfam" id="PF00001">
    <property type="entry name" value="7tm_1"/>
    <property type="match status" value="1"/>
</dbReference>
<evidence type="ECO:0000256" key="9">
    <source>
        <dbReference type="ARBA" id="ARBA00023170"/>
    </source>
</evidence>
<evidence type="ECO:0000256" key="13">
    <source>
        <dbReference type="SAM" id="Phobius"/>
    </source>
</evidence>
<dbReference type="PANTHER" id="PTHR10489:SF953">
    <property type="entry name" value="APELIN RECEPTOR"/>
    <property type="match status" value="1"/>
</dbReference>
<accession>A0A9D3XF37</accession>
<evidence type="ECO:0000256" key="3">
    <source>
        <dbReference type="ARBA" id="ARBA00022475"/>
    </source>
</evidence>
<dbReference type="EMBL" id="JAHDVG010000474">
    <property type="protein sequence ID" value="KAH1177890.1"/>
    <property type="molecule type" value="Genomic_DNA"/>
</dbReference>
<dbReference type="GO" id="GO:0006955">
    <property type="term" value="P:immune response"/>
    <property type="evidence" value="ECO:0007669"/>
    <property type="project" value="TreeGrafter"/>
</dbReference>
<dbReference type="PROSITE" id="PS50262">
    <property type="entry name" value="G_PROTEIN_RECEP_F1_2"/>
    <property type="match status" value="1"/>
</dbReference>
<keyword evidence="7 13" id="KW-0472">Membrane</keyword>
<keyword evidence="4 13" id="KW-0812">Transmembrane</keyword>
<evidence type="ECO:0000256" key="10">
    <source>
        <dbReference type="ARBA" id="ARBA00023180"/>
    </source>
</evidence>
<evidence type="ECO:0000256" key="8">
    <source>
        <dbReference type="ARBA" id="ARBA00023157"/>
    </source>
</evidence>
<evidence type="ECO:0000256" key="1">
    <source>
        <dbReference type="ARBA" id="ARBA00004236"/>
    </source>
</evidence>
<dbReference type="GO" id="GO:0007369">
    <property type="term" value="P:gastrulation"/>
    <property type="evidence" value="ECO:0007669"/>
    <property type="project" value="UniProtKB-KW"/>
</dbReference>
<keyword evidence="9" id="KW-0675">Receptor</keyword>
<comment type="caution">
    <text evidence="15">The sequence shown here is derived from an EMBL/GenBank/DDBJ whole genome shotgun (WGS) entry which is preliminary data.</text>
</comment>
<dbReference type="Gene3D" id="1.20.1070.10">
    <property type="entry name" value="Rhodopsin 7-helix transmembrane proteins"/>
    <property type="match status" value="1"/>
</dbReference>
<dbReference type="InterPro" id="IPR050119">
    <property type="entry name" value="CCR1-9-like"/>
</dbReference>
<keyword evidence="3" id="KW-1003">Cell membrane</keyword>
<evidence type="ECO:0000259" key="14">
    <source>
        <dbReference type="PROSITE" id="PS50262"/>
    </source>
</evidence>
<protein>
    <recommendedName>
        <fullName evidence="14">G-protein coupled receptors family 1 profile domain-containing protein</fullName>
    </recommendedName>
</protein>
<dbReference type="AlphaFoldDB" id="A0A9D3XF37"/>
<feature type="domain" description="G-protein coupled receptors family 1 profile" evidence="14">
    <location>
        <begin position="1"/>
        <end position="94"/>
    </location>
</feature>
<dbReference type="SUPFAM" id="SSF81321">
    <property type="entry name" value="Family A G protein-coupled receptor-like"/>
    <property type="match status" value="1"/>
</dbReference>
<keyword evidence="5 13" id="KW-1133">Transmembrane helix</keyword>
<dbReference type="Proteomes" id="UP000827986">
    <property type="component" value="Unassembled WGS sequence"/>
</dbReference>
<evidence type="ECO:0000256" key="5">
    <source>
        <dbReference type="ARBA" id="ARBA00022989"/>
    </source>
</evidence>
<evidence type="ECO:0000256" key="4">
    <source>
        <dbReference type="ARBA" id="ARBA00022692"/>
    </source>
</evidence>
<organism evidence="15 16">
    <name type="scientific">Mauremys mutica</name>
    <name type="common">yellowpond turtle</name>
    <dbReference type="NCBI Taxonomy" id="74926"/>
    <lineage>
        <taxon>Eukaryota</taxon>
        <taxon>Metazoa</taxon>
        <taxon>Chordata</taxon>
        <taxon>Craniata</taxon>
        <taxon>Vertebrata</taxon>
        <taxon>Euteleostomi</taxon>
        <taxon>Archelosauria</taxon>
        <taxon>Testudinata</taxon>
        <taxon>Testudines</taxon>
        <taxon>Cryptodira</taxon>
        <taxon>Durocryptodira</taxon>
        <taxon>Testudinoidea</taxon>
        <taxon>Geoemydidae</taxon>
        <taxon>Geoemydinae</taxon>
        <taxon>Mauremys</taxon>
    </lineage>
</organism>
<feature type="transmembrane region" description="Helical" evidence="13">
    <location>
        <begin position="60"/>
        <end position="83"/>
    </location>
</feature>
<keyword evidence="10" id="KW-0325">Glycoprotein</keyword>
<keyword evidence="11" id="KW-0306">Gastrulation</keyword>
<keyword evidence="16" id="KW-1185">Reference proteome</keyword>
<evidence type="ECO:0000256" key="2">
    <source>
        <dbReference type="ARBA" id="ARBA00022473"/>
    </source>
</evidence>
<keyword evidence="2" id="KW-0217">Developmental protein</keyword>
<gene>
    <name evidence="15" type="ORF">KIL84_011592</name>
</gene>
<comment type="subcellular location">
    <subcellularLocation>
        <location evidence="1">Cell membrane</location>
    </subcellularLocation>
</comment>
<dbReference type="GO" id="GO:0009897">
    <property type="term" value="C:external side of plasma membrane"/>
    <property type="evidence" value="ECO:0007669"/>
    <property type="project" value="TreeGrafter"/>
</dbReference>